<feature type="compositionally biased region" description="Low complexity" evidence="1">
    <location>
        <begin position="200"/>
        <end position="209"/>
    </location>
</feature>
<proteinExistence type="predicted"/>
<evidence type="ECO:0000313" key="2">
    <source>
        <dbReference type="EMBL" id="GBP40329.1"/>
    </source>
</evidence>
<dbReference type="Proteomes" id="UP000299102">
    <property type="component" value="Unassembled WGS sequence"/>
</dbReference>
<organism evidence="2 3">
    <name type="scientific">Eumeta variegata</name>
    <name type="common">Bagworm moth</name>
    <name type="synonym">Eumeta japonica</name>
    <dbReference type="NCBI Taxonomy" id="151549"/>
    <lineage>
        <taxon>Eukaryota</taxon>
        <taxon>Metazoa</taxon>
        <taxon>Ecdysozoa</taxon>
        <taxon>Arthropoda</taxon>
        <taxon>Hexapoda</taxon>
        <taxon>Insecta</taxon>
        <taxon>Pterygota</taxon>
        <taxon>Neoptera</taxon>
        <taxon>Endopterygota</taxon>
        <taxon>Lepidoptera</taxon>
        <taxon>Glossata</taxon>
        <taxon>Ditrysia</taxon>
        <taxon>Tineoidea</taxon>
        <taxon>Psychidae</taxon>
        <taxon>Oiketicinae</taxon>
        <taxon>Eumeta</taxon>
    </lineage>
</organism>
<feature type="region of interest" description="Disordered" evidence="1">
    <location>
        <begin position="326"/>
        <end position="347"/>
    </location>
</feature>
<feature type="compositionally biased region" description="Basic and acidic residues" evidence="1">
    <location>
        <begin position="108"/>
        <end position="118"/>
    </location>
</feature>
<comment type="caution">
    <text evidence="2">The sequence shown here is derived from an EMBL/GenBank/DDBJ whole genome shotgun (WGS) entry which is preliminary data.</text>
</comment>
<evidence type="ECO:0000313" key="3">
    <source>
        <dbReference type="Proteomes" id="UP000299102"/>
    </source>
</evidence>
<sequence>MDPNFVRADNSNLPKIDAFTVAHFFKNNADYYAAEHLNITFDLFQNKCSTGGRGYLPGDLGRRALSGPRPPLVLGALGRSGSLRVDWGIKSAQATAPISSRVSSPASSREHSPAKENKIQVSSSSDDDASGSNNTIVVLDNEFERSFTLVEGKNKNRSMDIESSPEGSSTSKSPSSPSPFQAIQAPKPGTTSAQVVTDGAAKATATKLTAHPKSKAPPSLSISGNEQTLSRFPQTVHVCASITRKQSALLMMALKSHALTLRLSEVSTSTYLINNKVQFHTKALEEKRMLKPRECTRIRESEGKSSCVNCGQGHTANYRRFPKAPKFALKPRPNTKRPTQVPTAPLCDDRNFPALVAKNLTQSPGGALHPRLSLTRGGKISPRGPPRSGLGKPPRGDLLYFLLPLR</sequence>
<keyword evidence="3" id="KW-1185">Reference proteome</keyword>
<gene>
    <name evidence="2" type="ORF">EVAR_86475_1</name>
</gene>
<protein>
    <submittedName>
        <fullName evidence="2">Uncharacterized protein</fullName>
    </submittedName>
</protein>
<feature type="compositionally biased region" description="Low complexity" evidence="1">
    <location>
        <begin position="164"/>
        <end position="179"/>
    </location>
</feature>
<feature type="compositionally biased region" description="Low complexity" evidence="1">
    <location>
        <begin position="96"/>
        <end position="107"/>
    </location>
</feature>
<name>A0A4C1VQ66_EUMVA</name>
<accession>A0A4C1VQ66</accession>
<dbReference type="AlphaFoldDB" id="A0A4C1VQ66"/>
<dbReference type="EMBL" id="BGZK01000380">
    <property type="protein sequence ID" value="GBP40329.1"/>
    <property type="molecule type" value="Genomic_DNA"/>
</dbReference>
<feature type="region of interest" description="Disordered" evidence="1">
    <location>
        <begin position="361"/>
        <end position="395"/>
    </location>
</feature>
<feature type="region of interest" description="Disordered" evidence="1">
    <location>
        <begin position="150"/>
        <end position="227"/>
    </location>
</feature>
<reference evidence="2 3" key="1">
    <citation type="journal article" date="2019" name="Commun. Biol.">
        <title>The bagworm genome reveals a unique fibroin gene that provides high tensile strength.</title>
        <authorList>
            <person name="Kono N."/>
            <person name="Nakamura H."/>
            <person name="Ohtoshi R."/>
            <person name="Tomita M."/>
            <person name="Numata K."/>
            <person name="Arakawa K."/>
        </authorList>
    </citation>
    <scope>NUCLEOTIDE SEQUENCE [LARGE SCALE GENOMIC DNA]</scope>
</reference>
<feature type="region of interest" description="Disordered" evidence="1">
    <location>
        <begin position="96"/>
        <end position="133"/>
    </location>
</feature>
<evidence type="ECO:0000256" key="1">
    <source>
        <dbReference type="SAM" id="MobiDB-lite"/>
    </source>
</evidence>